<dbReference type="PANTHER" id="PTHR23026">
    <property type="entry name" value="NADPH NITROREDUCTASE"/>
    <property type="match status" value="1"/>
</dbReference>
<dbReference type="GO" id="GO:0016491">
    <property type="term" value="F:oxidoreductase activity"/>
    <property type="evidence" value="ECO:0007669"/>
    <property type="project" value="InterPro"/>
</dbReference>
<dbReference type="InterPro" id="IPR050627">
    <property type="entry name" value="Nitroreductase/BluB"/>
</dbReference>
<gene>
    <name evidence="2" type="ORF">SAMN02787118_12731</name>
</gene>
<dbReference type="NCBIfam" id="NF047509">
    <property type="entry name" value="Rv3131_FMN_oxido"/>
    <property type="match status" value="1"/>
</dbReference>
<accession>A0A1I2UC97</accession>
<reference evidence="2 3" key="1">
    <citation type="submission" date="2016-10" db="EMBL/GenBank/DDBJ databases">
        <authorList>
            <person name="de Groot N.N."/>
        </authorList>
    </citation>
    <scope>NUCLEOTIDE SEQUENCE [LARGE SCALE GENOMIC DNA]</scope>
    <source>
        <strain evidence="2 3">OK461</strain>
    </source>
</reference>
<dbReference type="InterPro" id="IPR000415">
    <property type="entry name" value="Nitroreductase-like"/>
</dbReference>
<protein>
    <recommendedName>
        <fullName evidence="4">Nitroreductase family protein</fullName>
    </recommendedName>
</protein>
<dbReference type="Proteomes" id="UP000181942">
    <property type="component" value="Unassembled WGS sequence"/>
</dbReference>
<feature type="region of interest" description="Disordered" evidence="1">
    <location>
        <begin position="225"/>
        <end position="245"/>
    </location>
</feature>
<evidence type="ECO:0000313" key="3">
    <source>
        <dbReference type="Proteomes" id="UP000181942"/>
    </source>
</evidence>
<proteinExistence type="predicted"/>
<sequence>MLETGFEEVLGLSSEQGRGPPGRGRRTLPRREATVTAQSLDVKTVSELVAEAAAAPSLHNAQPWTFRFLRDSAVLHLYADLQRTLPRTDPDKRGLHLGCGAALFNLRVAAAAAGLAPVVRLLPDPGDATLLAEVGLRGSAPPDETLARLHPAISRRHSSRLPFRDEEIPVGVAERLCDAAQAEGAQLLFPGAWHVKSILELVQDAEGREALDSGVLGETAQWARTEPSGTLGAPDGIPAEAFGPRQRGTAASVRDFAAGRPMPGRGWASFEKNPHIAVLGTARDEPADWLRAGQALERVLLQATTDGLVASVTSQPLEWPELRWTARDPLSGMVHVQMVLRLGYGPEGHPSPRRPVAELLDIV</sequence>
<feature type="region of interest" description="Disordered" evidence="1">
    <location>
        <begin position="10"/>
        <end position="32"/>
    </location>
</feature>
<evidence type="ECO:0000313" key="2">
    <source>
        <dbReference type="EMBL" id="SFG73257.1"/>
    </source>
</evidence>
<name>A0A1I2UC97_9ACTN</name>
<evidence type="ECO:0008006" key="4">
    <source>
        <dbReference type="Google" id="ProtNLM"/>
    </source>
</evidence>
<dbReference type="PANTHER" id="PTHR23026:SF123">
    <property type="entry name" value="NAD(P)H NITROREDUCTASE RV3131-RELATED"/>
    <property type="match status" value="1"/>
</dbReference>
<dbReference type="EMBL" id="FONR01000027">
    <property type="protein sequence ID" value="SFG73257.1"/>
    <property type="molecule type" value="Genomic_DNA"/>
</dbReference>
<organism evidence="2 3">
    <name type="scientific">Streptomyces mirabilis</name>
    <dbReference type="NCBI Taxonomy" id="68239"/>
    <lineage>
        <taxon>Bacteria</taxon>
        <taxon>Bacillati</taxon>
        <taxon>Actinomycetota</taxon>
        <taxon>Actinomycetes</taxon>
        <taxon>Kitasatosporales</taxon>
        <taxon>Streptomycetaceae</taxon>
        <taxon>Streptomyces</taxon>
    </lineage>
</organism>
<dbReference type="AlphaFoldDB" id="A0A1I2UC97"/>
<evidence type="ECO:0000256" key="1">
    <source>
        <dbReference type="SAM" id="MobiDB-lite"/>
    </source>
</evidence>
<dbReference type="Gene3D" id="3.40.109.10">
    <property type="entry name" value="NADH Oxidase"/>
    <property type="match status" value="2"/>
</dbReference>
<dbReference type="SUPFAM" id="SSF55469">
    <property type="entry name" value="FMN-dependent nitroreductase-like"/>
    <property type="match status" value="2"/>
</dbReference>